<gene>
    <name evidence="1" type="ORF">FDV58_17945</name>
</gene>
<name>A0A4U6RZR1_BRAEL</name>
<reference evidence="1 2" key="1">
    <citation type="submission" date="2019-05" db="EMBL/GenBank/DDBJ databases">
        <title>Draft Genome of Bradyrhizobium elkanii strain SEMIA 938, Used in Commercial Inoculants for Lupinus spp. in Brazil.</title>
        <authorList>
            <person name="Hungria M."/>
            <person name="Delamuta J.R.M."/>
            <person name="Ribeiro R.A."/>
            <person name="Nogueira M.A."/>
        </authorList>
    </citation>
    <scope>NUCLEOTIDE SEQUENCE [LARGE SCALE GENOMIC DNA]</scope>
    <source>
        <strain evidence="1 2">Semia 938</strain>
    </source>
</reference>
<dbReference type="EMBL" id="SZZP01000010">
    <property type="protein sequence ID" value="TKV80131.1"/>
    <property type="molecule type" value="Genomic_DNA"/>
</dbReference>
<comment type="caution">
    <text evidence="1">The sequence shown here is derived from an EMBL/GenBank/DDBJ whole genome shotgun (WGS) entry which is preliminary data.</text>
</comment>
<dbReference type="Proteomes" id="UP000305095">
    <property type="component" value="Unassembled WGS sequence"/>
</dbReference>
<evidence type="ECO:0000313" key="1">
    <source>
        <dbReference type="EMBL" id="TKV80131.1"/>
    </source>
</evidence>
<proteinExistence type="predicted"/>
<evidence type="ECO:0000313" key="2">
    <source>
        <dbReference type="Proteomes" id="UP000305095"/>
    </source>
</evidence>
<accession>A0A4U6RZR1</accession>
<organism evidence="1 2">
    <name type="scientific">Bradyrhizobium elkanii</name>
    <dbReference type="NCBI Taxonomy" id="29448"/>
    <lineage>
        <taxon>Bacteria</taxon>
        <taxon>Pseudomonadati</taxon>
        <taxon>Pseudomonadota</taxon>
        <taxon>Alphaproteobacteria</taxon>
        <taxon>Hyphomicrobiales</taxon>
        <taxon>Nitrobacteraceae</taxon>
        <taxon>Bradyrhizobium</taxon>
    </lineage>
</organism>
<protein>
    <submittedName>
        <fullName evidence="1">Uncharacterized protein</fullName>
    </submittedName>
</protein>
<dbReference type="AlphaFoldDB" id="A0A4U6RZR1"/>
<sequence length="890" mass="100477">MAEARKKITPADVSEFERDRMRFFFAGTDALTVLTEINPSLAWLPLLADMKVFQENDGALAAWVERNFGAIEAVREVVENLRFFNAETARVLRYRLDAHHNSLDPLLTKCWQLIIRHIENEQNGRVQNEWFELAPRLRQGDLSTDVLVRIVHLLTPRLFIGKRYGWYDEGVRKVEKPGDVMSIKYSVDDSVGEQEFFAAWPKAASPEAEDFLVGALTNSLSATLADAVEVGVEGPFGLSLTDIDVPSVAAHEQNAFREGFLPIVRILAELWSRLIRKHQEKALQALDIWKRSSFRLVHRLALFAAADPKVPSDLAAGILLAVPQAELFFTNSQVEVHRLVRLRWSEFSQEDRELLERRIVEGPPTEWFKDGIDLSEPMDRHRFALLLDLERSNVPLGADAAGLLADIRRRHPKWADAEPEKAGFAIWQDEDTPQKNRQENLKLVPSEQLIQAAKKAASEATFLDGDAWLGLCNDDPLIAFAGIEDAPNEDRWLEWAWRPLFWASAKIADVGVLNRMARLVVQWPELAPFTEAAHGAAFWMDQVSEKLEPGVLWALWDMIEKRAPRRQEVPDKDIFTSALNDPAGNLASVLLKRTPVRKGQDEMDAALRDRYTRLLEPNDYFALLARVRFSAAIAFLFERAPSWTTSHILPSYQWTSSDALAMWSARKYTNHIGSAKLFELIKQPFIELFSRRDVPAEDIRTFSGWLAVILIVNQAGKAHYPLATTEVRSILRTSANATLWSFAHRLAIEMERATSAEKISAWRTIVRPVFERTWPLDAELQTPRATGKLVQLLLATGEAFGEAAPIIIPFIRPEEARSHSSVYSISETKPDLYRVAPAQMLNLLGAVAGDAPHRSLYGMEKALQKLQEAAPELAGMKAFQKLAMQAMSLS</sequence>